<dbReference type="EMBL" id="UOEU01000675">
    <property type="protein sequence ID" value="VAW37668.1"/>
    <property type="molecule type" value="Genomic_DNA"/>
</dbReference>
<dbReference type="PANTHER" id="PTHR39550">
    <property type="entry name" value="SLL0658 PROTEIN"/>
    <property type="match status" value="1"/>
</dbReference>
<organism evidence="1">
    <name type="scientific">hydrothermal vent metagenome</name>
    <dbReference type="NCBI Taxonomy" id="652676"/>
    <lineage>
        <taxon>unclassified sequences</taxon>
        <taxon>metagenomes</taxon>
        <taxon>ecological metagenomes</taxon>
    </lineage>
</organism>
<sequence>MPSLLVVISDATPLIALSKIKQLHYLADLFDTIYVPQAVYDEITVSGKGRSGAQEIAQASWIIVRKIEDKSRVEYLLTQLDIGEAEAIVLAQEVNAGLLLVDERKARAVAQRLGFNVIGTVGLLLLLKEQGKISRIRPLLDKLRSLNFRLSERVYNQVISQANE</sequence>
<name>A0A3B0V2F1_9ZZZZ</name>
<proteinExistence type="predicted"/>
<evidence type="ECO:0008006" key="2">
    <source>
        <dbReference type="Google" id="ProtNLM"/>
    </source>
</evidence>
<reference evidence="1" key="1">
    <citation type="submission" date="2018-06" db="EMBL/GenBank/DDBJ databases">
        <authorList>
            <person name="Zhirakovskaya E."/>
        </authorList>
    </citation>
    <scope>NUCLEOTIDE SEQUENCE</scope>
</reference>
<gene>
    <name evidence="1" type="ORF">MNBD_CHLOROFLEXI01-2632</name>
</gene>
<dbReference type="AlphaFoldDB" id="A0A3B0V2F1"/>
<protein>
    <recommendedName>
        <fullName evidence="2">DUF3368 domain-containing protein</fullName>
    </recommendedName>
</protein>
<accession>A0A3B0V2F1</accession>
<dbReference type="PANTHER" id="PTHR39550:SF1">
    <property type="entry name" value="SLL0658 PROTEIN"/>
    <property type="match status" value="1"/>
</dbReference>
<evidence type="ECO:0000313" key="1">
    <source>
        <dbReference type="EMBL" id="VAW37668.1"/>
    </source>
</evidence>
<dbReference type="InterPro" id="IPR021799">
    <property type="entry name" value="PIN-like_prokaryotic"/>
</dbReference>
<dbReference type="Pfam" id="PF11848">
    <property type="entry name" value="DUF3368"/>
    <property type="match status" value="1"/>
</dbReference>